<dbReference type="EMBL" id="JAEPQZ010000010">
    <property type="protein sequence ID" value="KAG2176252.1"/>
    <property type="molecule type" value="Genomic_DNA"/>
</dbReference>
<keyword evidence="4" id="KW-1185">Reference proteome</keyword>
<evidence type="ECO:0000313" key="4">
    <source>
        <dbReference type="Proteomes" id="UP000654370"/>
    </source>
</evidence>
<protein>
    <submittedName>
        <fullName evidence="3">Uncharacterized protein</fullName>
    </submittedName>
</protein>
<feature type="transmembrane region" description="Helical" evidence="2">
    <location>
        <begin position="64"/>
        <end position="83"/>
    </location>
</feature>
<sequence length="568" mass="63786">MDTSQSAAFGANSPQYHGVSHNQFSALDSQTIASVDKISLNAPGSRSAWMHRLTQYLRMMPLRFAASSTILLAIIVLICILAFRIARHKIRGQDAYETCMEKLAEYRIPGTMYINTKKFHEFLKSTEKQPAVRSWQLSKQSPQVSEASTSLPTHTNDYSMLRVHRTGLTRPRSRSNGSSYTPAHTGHVSIDSPAEDNVEVVEKVNLTMGDTTIRRNNAITNAFLEKKFNTNNVQSDKCVLNEVHHSSDQATNHDLGNNHKETHRGFNDHSQEAAAAKLTVNQSLTKDLNVVNKTSADPSTHTRQDAMPATVSMEDFNDTFVLVEGKKKKKTKVHNKLKISPQPSVPHSKDINHESTKRHEELINEVTSTDKTVQPEPSHAKETPVPTVMTSKHGEDSHIREQKENSETEKTFVESNTSLADSPKPSSPQSLPSYGSNWYSPFSSGLQLDILPRQEPSYYPKVPSHNIHSESMYGNNSGVVMNQRRHYQQSSLPRNPSPKNLVGRERLHEQPFQPSGFTSVSPAYNYQPYNMSHRLEQGHWPGSSQLASDDSADKNYGLEFSLFDREWP</sequence>
<dbReference type="Proteomes" id="UP000654370">
    <property type="component" value="Unassembled WGS sequence"/>
</dbReference>
<feature type="region of interest" description="Disordered" evidence="1">
    <location>
        <begin position="332"/>
        <end position="432"/>
    </location>
</feature>
<feature type="compositionally biased region" description="Basic and acidic residues" evidence="1">
    <location>
        <begin position="347"/>
        <end position="362"/>
    </location>
</feature>
<organism evidence="3 4">
    <name type="scientific">Mortierella isabellina</name>
    <name type="common">Filamentous fungus</name>
    <name type="synonym">Umbelopsis isabellina</name>
    <dbReference type="NCBI Taxonomy" id="91625"/>
    <lineage>
        <taxon>Eukaryota</taxon>
        <taxon>Fungi</taxon>
        <taxon>Fungi incertae sedis</taxon>
        <taxon>Mucoromycota</taxon>
        <taxon>Mucoromycotina</taxon>
        <taxon>Umbelopsidomycetes</taxon>
        <taxon>Umbelopsidales</taxon>
        <taxon>Umbelopsidaceae</taxon>
        <taxon>Umbelopsis</taxon>
    </lineage>
</organism>
<dbReference type="OrthoDB" id="2397761at2759"/>
<evidence type="ECO:0000256" key="1">
    <source>
        <dbReference type="SAM" id="MobiDB-lite"/>
    </source>
</evidence>
<proteinExistence type="predicted"/>
<gene>
    <name evidence="3" type="ORF">INT43_005486</name>
</gene>
<comment type="caution">
    <text evidence="3">The sequence shown here is derived from an EMBL/GenBank/DDBJ whole genome shotgun (WGS) entry which is preliminary data.</text>
</comment>
<evidence type="ECO:0000256" key="2">
    <source>
        <dbReference type="SAM" id="Phobius"/>
    </source>
</evidence>
<evidence type="ECO:0000313" key="3">
    <source>
        <dbReference type="EMBL" id="KAG2176252.1"/>
    </source>
</evidence>
<reference evidence="3" key="1">
    <citation type="submission" date="2020-12" db="EMBL/GenBank/DDBJ databases">
        <title>Metabolic potential, ecology and presence of endohyphal bacteria is reflected in genomic diversity of Mucoromycotina.</title>
        <authorList>
            <person name="Muszewska A."/>
            <person name="Okrasinska A."/>
            <person name="Steczkiewicz K."/>
            <person name="Drgas O."/>
            <person name="Orlowska M."/>
            <person name="Perlinska-Lenart U."/>
            <person name="Aleksandrzak-Piekarczyk T."/>
            <person name="Szatraj K."/>
            <person name="Zielenkiewicz U."/>
            <person name="Pilsyk S."/>
            <person name="Malc E."/>
            <person name="Mieczkowski P."/>
            <person name="Kruszewska J.S."/>
            <person name="Biernat P."/>
            <person name="Pawlowska J."/>
        </authorList>
    </citation>
    <scope>NUCLEOTIDE SEQUENCE</scope>
    <source>
        <strain evidence="3">WA0000067209</strain>
    </source>
</reference>
<feature type="compositionally biased region" description="Low complexity" evidence="1">
    <location>
        <begin position="422"/>
        <end position="432"/>
    </location>
</feature>
<feature type="region of interest" description="Disordered" evidence="1">
    <location>
        <begin position="166"/>
        <end position="194"/>
    </location>
</feature>
<feature type="compositionally biased region" description="Basic and acidic residues" evidence="1">
    <location>
        <begin position="392"/>
        <end position="412"/>
    </location>
</feature>
<keyword evidence="2" id="KW-0812">Transmembrane</keyword>
<keyword evidence="2" id="KW-0472">Membrane</keyword>
<accession>A0A8H7PLJ8</accession>
<keyword evidence="2" id="KW-1133">Transmembrane helix</keyword>
<name>A0A8H7PLJ8_MORIS</name>
<dbReference type="AlphaFoldDB" id="A0A8H7PLJ8"/>